<comment type="caution">
    <text evidence="1">The sequence shown here is derived from an EMBL/GenBank/DDBJ whole genome shotgun (WGS) entry which is preliminary data.</text>
</comment>
<dbReference type="Proteomes" id="UP001225356">
    <property type="component" value="Unassembled WGS sequence"/>
</dbReference>
<evidence type="ECO:0000313" key="1">
    <source>
        <dbReference type="EMBL" id="MDP9847863.1"/>
    </source>
</evidence>
<proteinExistence type="predicted"/>
<gene>
    <name evidence="1" type="ORF">J2853_007074</name>
</gene>
<reference evidence="1 2" key="1">
    <citation type="submission" date="2023-07" db="EMBL/GenBank/DDBJ databases">
        <title>Sequencing the genomes of 1000 actinobacteria strains.</title>
        <authorList>
            <person name="Klenk H.-P."/>
        </authorList>
    </citation>
    <scope>NUCLEOTIDE SEQUENCE [LARGE SCALE GENOMIC DNA]</scope>
    <source>
        <strain evidence="1 2">DSM 46740</strain>
    </source>
</reference>
<accession>A0ABT9QNP9</accession>
<keyword evidence="2" id="KW-1185">Reference proteome</keyword>
<evidence type="ECO:0008006" key="3">
    <source>
        <dbReference type="Google" id="ProtNLM"/>
    </source>
</evidence>
<sequence>MHRTGVVPAGPEDLRLIVDIVEAVWRVASYLV</sequence>
<organism evidence="1 2">
    <name type="scientific">Streptosporangium lutulentum</name>
    <dbReference type="NCBI Taxonomy" id="1461250"/>
    <lineage>
        <taxon>Bacteria</taxon>
        <taxon>Bacillati</taxon>
        <taxon>Actinomycetota</taxon>
        <taxon>Actinomycetes</taxon>
        <taxon>Streptosporangiales</taxon>
        <taxon>Streptosporangiaceae</taxon>
        <taxon>Streptosporangium</taxon>
    </lineage>
</organism>
<evidence type="ECO:0000313" key="2">
    <source>
        <dbReference type="Proteomes" id="UP001225356"/>
    </source>
</evidence>
<dbReference type="EMBL" id="JAUSQU010000001">
    <property type="protein sequence ID" value="MDP9847863.1"/>
    <property type="molecule type" value="Genomic_DNA"/>
</dbReference>
<protein>
    <recommendedName>
        <fullName evidence="3">GNAT family N-acetyltransferase</fullName>
    </recommendedName>
</protein>
<name>A0ABT9QNP9_9ACTN</name>